<dbReference type="Proteomes" id="UP001596250">
    <property type="component" value="Unassembled WGS sequence"/>
</dbReference>
<name>A0ABW1IHC4_9BACL</name>
<evidence type="ECO:0000313" key="3">
    <source>
        <dbReference type="Proteomes" id="UP001596250"/>
    </source>
</evidence>
<dbReference type="EC" id="3.1.4.-" evidence="2"/>
<sequence length="357" mass="40503">MPEMTIGRIKPGYILEEDLQTGLGNVLFKKGKMLTEHDLEIMHSFLIQKAKIEDMKTAASKQDDDRKNVDNQEGVLEKTPFQEEYEAMFFLIQNTLNNIHALPIPLIVIRQQFKKLIDYIKEYNILTFVPPKDQLENYLVHSSITIGLTSYQLAKWHGFPEKDWIPIGIAGLFHDIGNVKIDPALLQKKAKLTEEENAEVRKHTIEGYNLLKAVPGINEGVKLTALQHHEREDGSGYPLKLDASKIHPYAKVVAVADIYHAMSSNRFYKKASSPYLVLEQLLNDSFGKLDPAIVQTFIQKVTQFHNGTLVRLSNGAIGEIVFTDRSSLTLPWVKVNGEVINLIQESHLHIEEVIKKG</sequence>
<dbReference type="InterPro" id="IPR037522">
    <property type="entry name" value="HD_GYP_dom"/>
</dbReference>
<evidence type="ECO:0000259" key="1">
    <source>
        <dbReference type="PROSITE" id="PS51832"/>
    </source>
</evidence>
<accession>A0ABW1IHC4</accession>
<dbReference type="CDD" id="cd00077">
    <property type="entry name" value="HDc"/>
    <property type="match status" value="1"/>
</dbReference>
<dbReference type="GO" id="GO:0016787">
    <property type="term" value="F:hydrolase activity"/>
    <property type="evidence" value="ECO:0007669"/>
    <property type="project" value="UniProtKB-KW"/>
</dbReference>
<organism evidence="2 3">
    <name type="scientific">Marinicrinis lubricantis</name>
    <dbReference type="NCBI Taxonomy" id="2086470"/>
    <lineage>
        <taxon>Bacteria</taxon>
        <taxon>Bacillati</taxon>
        <taxon>Bacillota</taxon>
        <taxon>Bacilli</taxon>
        <taxon>Bacillales</taxon>
        <taxon>Paenibacillaceae</taxon>
    </lineage>
</organism>
<proteinExistence type="predicted"/>
<reference evidence="3" key="1">
    <citation type="journal article" date="2019" name="Int. J. Syst. Evol. Microbiol.">
        <title>The Global Catalogue of Microorganisms (GCM) 10K type strain sequencing project: providing services to taxonomists for standard genome sequencing and annotation.</title>
        <authorList>
            <consortium name="The Broad Institute Genomics Platform"/>
            <consortium name="The Broad Institute Genome Sequencing Center for Infectious Disease"/>
            <person name="Wu L."/>
            <person name="Ma J."/>
        </authorList>
    </citation>
    <scope>NUCLEOTIDE SEQUENCE [LARGE SCALE GENOMIC DNA]</scope>
    <source>
        <strain evidence="3">CCM 8749</strain>
    </source>
</reference>
<evidence type="ECO:0000313" key="2">
    <source>
        <dbReference type="EMBL" id="MFC5984936.1"/>
    </source>
</evidence>
<keyword evidence="3" id="KW-1185">Reference proteome</keyword>
<dbReference type="Pfam" id="PF13487">
    <property type="entry name" value="HD_5"/>
    <property type="match status" value="1"/>
</dbReference>
<keyword evidence="2" id="KW-0378">Hydrolase</keyword>
<dbReference type="RefSeq" id="WP_379891293.1">
    <property type="nucleotide sequence ID" value="NZ_CBCSCT010000037.1"/>
</dbReference>
<dbReference type="EMBL" id="JBHSQV010000001">
    <property type="protein sequence ID" value="MFC5984936.1"/>
    <property type="molecule type" value="Genomic_DNA"/>
</dbReference>
<dbReference type="PANTHER" id="PTHR43155:SF2">
    <property type="entry name" value="CYCLIC DI-GMP PHOSPHODIESTERASE PA4108"/>
    <property type="match status" value="1"/>
</dbReference>
<dbReference type="PANTHER" id="PTHR43155">
    <property type="entry name" value="CYCLIC DI-GMP PHOSPHODIESTERASE PA4108-RELATED"/>
    <property type="match status" value="1"/>
</dbReference>
<dbReference type="SMART" id="SM00471">
    <property type="entry name" value="HDc"/>
    <property type="match status" value="1"/>
</dbReference>
<dbReference type="InterPro" id="IPR003607">
    <property type="entry name" value="HD/PDEase_dom"/>
</dbReference>
<protein>
    <submittedName>
        <fullName evidence="2">HD-GYP domain-containing protein</fullName>
        <ecNumber evidence="2">3.1.4.-</ecNumber>
    </submittedName>
</protein>
<feature type="domain" description="HD-GYP" evidence="1">
    <location>
        <begin position="117"/>
        <end position="313"/>
    </location>
</feature>
<dbReference type="Gene3D" id="1.10.3210.10">
    <property type="entry name" value="Hypothetical protein af1432"/>
    <property type="match status" value="1"/>
</dbReference>
<dbReference type="SUPFAM" id="SSF109604">
    <property type="entry name" value="HD-domain/PDEase-like"/>
    <property type="match status" value="1"/>
</dbReference>
<comment type="caution">
    <text evidence="2">The sequence shown here is derived from an EMBL/GenBank/DDBJ whole genome shotgun (WGS) entry which is preliminary data.</text>
</comment>
<gene>
    <name evidence="2" type="ORF">ACFPXP_00240</name>
</gene>
<dbReference type="PROSITE" id="PS51832">
    <property type="entry name" value="HD_GYP"/>
    <property type="match status" value="1"/>
</dbReference>